<keyword evidence="8 12" id="KW-0312">Gluconeogenesis</keyword>
<name>A0ABV0RDT2_9TELE</name>
<evidence type="ECO:0000256" key="2">
    <source>
        <dbReference type="ARBA" id="ARBA00002041"/>
    </source>
</evidence>
<comment type="pathway">
    <text evidence="4 12">Carbohydrate degradation; glycolysis; D-glyceraldehyde 3-phosphate from glycerone phosphate: step 1/1.</text>
</comment>
<comment type="subunit">
    <text evidence="6">Homodimer.</text>
</comment>
<keyword evidence="11" id="KW-0456">Lyase</keyword>
<dbReference type="PANTHER" id="PTHR21139">
    <property type="entry name" value="TRIOSEPHOSPHATE ISOMERASE"/>
    <property type="match status" value="1"/>
</dbReference>
<comment type="caution">
    <text evidence="13">The sequence shown here is derived from an EMBL/GenBank/DDBJ whole genome shotgun (WGS) entry which is preliminary data.</text>
</comment>
<evidence type="ECO:0000313" key="14">
    <source>
        <dbReference type="Proteomes" id="UP001434883"/>
    </source>
</evidence>
<evidence type="ECO:0000256" key="3">
    <source>
        <dbReference type="ARBA" id="ARBA00004104"/>
    </source>
</evidence>
<evidence type="ECO:0000256" key="1">
    <source>
        <dbReference type="ARBA" id="ARBA00000726"/>
    </source>
</evidence>
<sequence length="161" mass="18358">MPSSVWQLRTATKFPRVPSLGRSGKEKRTVQLVLLNRTLMQIWFHRYHFPACSPAMIKDCGVNWVILGHSERRHVFGESDEVIQDGRILLLWFRPVRGQGLIKPPFRDKEFGNMSACTILSFISLTDNVKDWSKVVLAYEPVWAIGTGKTASPQQVNIAHN</sequence>
<comment type="catalytic activity">
    <reaction evidence="12">
        <text>D-glyceraldehyde 3-phosphate = dihydroxyacetone phosphate</text>
        <dbReference type="Rhea" id="RHEA:18585"/>
        <dbReference type="ChEBI" id="CHEBI:57642"/>
        <dbReference type="ChEBI" id="CHEBI:59776"/>
        <dbReference type="EC" id="5.3.1.1"/>
    </reaction>
</comment>
<evidence type="ECO:0000256" key="10">
    <source>
        <dbReference type="ARBA" id="ARBA00023235"/>
    </source>
</evidence>
<keyword evidence="14" id="KW-1185">Reference proteome</keyword>
<evidence type="ECO:0000256" key="4">
    <source>
        <dbReference type="ARBA" id="ARBA00004680"/>
    </source>
</evidence>
<gene>
    <name evidence="13" type="ORF">XENOCAPTIV_009817</name>
</gene>
<dbReference type="Proteomes" id="UP001434883">
    <property type="component" value="Unassembled WGS sequence"/>
</dbReference>
<evidence type="ECO:0000313" key="13">
    <source>
        <dbReference type="EMBL" id="MEQ2205693.1"/>
    </source>
</evidence>
<proteinExistence type="inferred from homology"/>
<comment type="similarity">
    <text evidence="5 12">Belongs to the triosephosphate isomerase family.</text>
</comment>
<dbReference type="EC" id="5.3.1.1" evidence="12"/>
<dbReference type="PROSITE" id="PS51440">
    <property type="entry name" value="TIM_2"/>
    <property type="match status" value="1"/>
</dbReference>
<keyword evidence="10 12" id="KW-0413">Isomerase</keyword>
<comment type="function">
    <text evidence="2">Triosephosphate isomerase is an extremely efficient metabolic enzyme that catalyzes the interconversion between dihydroxyacetone phosphate (DHAP) and D-glyceraldehyde-3-phosphate (G3P) in glycolysis and gluconeogenesis.</text>
</comment>
<comment type="pathway">
    <text evidence="12">Carbohydrate biosynthesis; gluconeogenesis.</text>
</comment>
<dbReference type="EMBL" id="JAHRIN010042228">
    <property type="protein sequence ID" value="MEQ2205693.1"/>
    <property type="molecule type" value="Genomic_DNA"/>
</dbReference>
<dbReference type="InterPro" id="IPR035990">
    <property type="entry name" value="TIM_sf"/>
</dbReference>
<reference evidence="13 14" key="1">
    <citation type="submission" date="2021-06" db="EMBL/GenBank/DDBJ databases">
        <authorList>
            <person name="Palmer J.M."/>
        </authorList>
    </citation>
    <scope>NUCLEOTIDE SEQUENCE [LARGE SCALE GENOMIC DNA]</scope>
    <source>
        <strain evidence="13 14">XC_2019</strain>
        <tissue evidence="13">Muscle</tissue>
    </source>
</reference>
<dbReference type="InterPro" id="IPR013785">
    <property type="entry name" value="Aldolase_TIM"/>
</dbReference>
<accession>A0ABV0RDT2</accession>
<comment type="catalytic activity">
    <reaction evidence="1">
        <text>dihydroxyacetone phosphate = methylglyoxal + phosphate</text>
        <dbReference type="Rhea" id="RHEA:17937"/>
        <dbReference type="ChEBI" id="CHEBI:17158"/>
        <dbReference type="ChEBI" id="CHEBI:43474"/>
        <dbReference type="ChEBI" id="CHEBI:57642"/>
        <dbReference type="EC" id="4.2.3.3"/>
    </reaction>
</comment>
<dbReference type="SUPFAM" id="SSF51351">
    <property type="entry name" value="Triosephosphate isomerase (TIM)"/>
    <property type="match status" value="1"/>
</dbReference>
<organism evidence="13 14">
    <name type="scientific">Xenoophorus captivus</name>
    <dbReference type="NCBI Taxonomy" id="1517983"/>
    <lineage>
        <taxon>Eukaryota</taxon>
        <taxon>Metazoa</taxon>
        <taxon>Chordata</taxon>
        <taxon>Craniata</taxon>
        <taxon>Vertebrata</taxon>
        <taxon>Euteleostomi</taxon>
        <taxon>Actinopterygii</taxon>
        <taxon>Neopterygii</taxon>
        <taxon>Teleostei</taxon>
        <taxon>Neoteleostei</taxon>
        <taxon>Acanthomorphata</taxon>
        <taxon>Ovalentaria</taxon>
        <taxon>Atherinomorphae</taxon>
        <taxon>Cyprinodontiformes</taxon>
        <taxon>Goodeidae</taxon>
        <taxon>Xenoophorus</taxon>
    </lineage>
</organism>
<comment type="function">
    <text evidence="3">It is also responsible for the non-negligible production of methylglyoxal a reactive cytotoxic side-product that modifies and can alter proteins, DNA and lipids.</text>
</comment>
<dbReference type="InterPro" id="IPR020861">
    <property type="entry name" value="Triosephosphate_isomerase_AS"/>
</dbReference>
<dbReference type="Pfam" id="PF00121">
    <property type="entry name" value="TIM"/>
    <property type="match status" value="1"/>
</dbReference>
<evidence type="ECO:0000256" key="11">
    <source>
        <dbReference type="ARBA" id="ARBA00023239"/>
    </source>
</evidence>
<evidence type="ECO:0000256" key="9">
    <source>
        <dbReference type="ARBA" id="ARBA00023152"/>
    </source>
</evidence>
<dbReference type="Gene3D" id="3.20.20.70">
    <property type="entry name" value="Aldolase class I"/>
    <property type="match status" value="2"/>
</dbReference>
<evidence type="ECO:0000256" key="6">
    <source>
        <dbReference type="ARBA" id="ARBA00011738"/>
    </source>
</evidence>
<dbReference type="InterPro" id="IPR000652">
    <property type="entry name" value="Triosephosphate_isomerase"/>
</dbReference>
<protein>
    <recommendedName>
        <fullName evidence="7 12">Triosephosphate isomerase</fullName>
        <ecNumber evidence="12">5.3.1.1</ecNumber>
    </recommendedName>
</protein>
<evidence type="ECO:0000256" key="12">
    <source>
        <dbReference type="RuleBase" id="RU363013"/>
    </source>
</evidence>
<dbReference type="PANTHER" id="PTHR21139:SF2">
    <property type="entry name" value="TRIOSEPHOSPHATE ISOMERASE"/>
    <property type="match status" value="1"/>
</dbReference>
<evidence type="ECO:0000256" key="8">
    <source>
        <dbReference type="ARBA" id="ARBA00022432"/>
    </source>
</evidence>
<dbReference type="PROSITE" id="PS00171">
    <property type="entry name" value="TIM_1"/>
    <property type="match status" value="1"/>
</dbReference>
<evidence type="ECO:0000256" key="5">
    <source>
        <dbReference type="ARBA" id="ARBA00007422"/>
    </source>
</evidence>
<dbReference type="CDD" id="cd00311">
    <property type="entry name" value="TIM"/>
    <property type="match status" value="1"/>
</dbReference>
<keyword evidence="9 12" id="KW-0324">Glycolysis</keyword>
<evidence type="ECO:0000256" key="7">
    <source>
        <dbReference type="ARBA" id="ARBA00019397"/>
    </source>
</evidence>